<dbReference type="AlphaFoldDB" id="A0A0E9UW09"/>
<reference evidence="1" key="2">
    <citation type="journal article" date="2015" name="Fish Shellfish Immunol.">
        <title>Early steps in the European eel (Anguilla anguilla)-Vibrio vulnificus interaction in the gills: Role of the RtxA13 toxin.</title>
        <authorList>
            <person name="Callol A."/>
            <person name="Pajuelo D."/>
            <person name="Ebbesson L."/>
            <person name="Teles M."/>
            <person name="MacKenzie S."/>
            <person name="Amaro C."/>
        </authorList>
    </citation>
    <scope>NUCLEOTIDE SEQUENCE</scope>
</reference>
<evidence type="ECO:0000313" key="1">
    <source>
        <dbReference type="EMBL" id="JAH69360.1"/>
    </source>
</evidence>
<sequence length="27" mass="3104">MGRTNIIIMSVLLKFLYLLKKLITAPI</sequence>
<reference evidence="1" key="1">
    <citation type="submission" date="2014-11" db="EMBL/GenBank/DDBJ databases">
        <authorList>
            <person name="Amaro Gonzalez C."/>
        </authorList>
    </citation>
    <scope>NUCLEOTIDE SEQUENCE</scope>
</reference>
<organism evidence="1">
    <name type="scientific">Anguilla anguilla</name>
    <name type="common">European freshwater eel</name>
    <name type="synonym">Muraena anguilla</name>
    <dbReference type="NCBI Taxonomy" id="7936"/>
    <lineage>
        <taxon>Eukaryota</taxon>
        <taxon>Metazoa</taxon>
        <taxon>Chordata</taxon>
        <taxon>Craniata</taxon>
        <taxon>Vertebrata</taxon>
        <taxon>Euteleostomi</taxon>
        <taxon>Actinopterygii</taxon>
        <taxon>Neopterygii</taxon>
        <taxon>Teleostei</taxon>
        <taxon>Anguilliformes</taxon>
        <taxon>Anguillidae</taxon>
        <taxon>Anguilla</taxon>
    </lineage>
</organism>
<dbReference type="EMBL" id="GBXM01039217">
    <property type="protein sequence ID" value="JAH69360.1"/>
    <property type="molecule type" value="Transcribed_RNA"/>
</dbReference>
<name>A0A0E9UW09_ANGAN</name>
<proteinExistence type="predicted"/>
<protein>
    <submittedName>
        <fullName evidence="1">Uncharacterized protein</fullName>
    </submittedName>
</protein>
<accession>A0A0E9UW09</accession>